<dbReference type="PANTHER" id="PTHR30160:SF1">
    <property type="entry name" value="LIPOPOLYSACCHARIDE 1,2-N-ACETYLGLUCOSAMINETRANSFERASE-RELATED"/>
    <property type="match status" value="1"/>
</dbReference>
<sequence length="317" mass="36141">MRVQQLKNIVISGSENLKDFSISIQIINYLKNKYADSHVTWIGNSVQSEISKFITSIDQFLLFDTIDDETLENTDAIFFLKSDKVLSKKARDLKISYRIGGKDSWRNNRRLTHSIDTSTASSLLDAHFSFLHVLDIDTTVDLSLQIVNHPISTFRGIIKKDLNNIVFYPYRSNAHRAWPGVRYFELIDSLPKYEYNYIIAGLEEEGKALKFTAPELFRVPSVKDATDLESLEEALALIAKSDLLVTYNTDIAHFAEAMGKKVICITSSADAFFINKKIKTILTEKTDCYECIGDKPCECLRKLEINEVISEMENIKI</sequence>
<evidence type="ECO:0000313" key="4">
    <source>
        <dbReference type="Proteomes" id="UP000267268"/>
    </source>
</evidence>
<dbReference type="PANTHER" id="PTHR30160">
    <property type="entry name" value="TETRAACYLDISACCHARIDE 4'-KINASE-RELATED"/>
    <property type="match status" value="1"/>
</dbReference>
<dbReference type="Proteomes" id="UP000267268">
    <property type="component" value="Chromosome 1"/>
</dbReference>
<keyword evidence="1" id="KW-0328">Glycosyltransferase</keyword>
<accession>A0A3Q9FTL0</accession>
<dbReference type="Gene3D" id="3.40.50.2000">
    <property type="entry name" value="Glycogen Phosphorylase B"/>
    <property type="match status" value="1"/>
</dbReference>
<reference evidence="3 4" key="1">
    <citation type="submission" date="2018-12" db="EMBL/GenBank/DDBJ databases">
        <title>Flammeovirga pectinis sp. nov., isolated from the gut of the Korean scallop, Patinopecten yessoensis.</title>
        <authorList>
            <person name="Bae J.-W."/>
            <person name="Jeong Y.-S."/>
            <person name="Kang W."/>
        </authorList>
    </citation>
    <scope>NUCLEOTIDE SEQUENCE [LARGE SCALE GENOMIC DNA]</scope>
    <source>
        <strain evidence="3 4">L12M1</strain>
    </source>
</reference>
<dbReference type="AlphaFoldDB" id="A0A3Q9FTL0"/>
<dbReference type="GO" id="GO:0005829">
    <property type="term" value="C:cytosol"/>
    <property type="evidence" value="ECO:0007669"/>
    <property type="project" value="TreeGrafter"/>
</dbReference>
<evidence type="ECO:0000313" key="3">
    <source>
        <dbReference type="EMBL" id="AZQ64149.1"/>
    </source>
</evidence>
<dbReference type="InterPro" id="IPR002201">
    <property type="entry name" value="Glyco_trans_9"/>
</dbReference>
<gene>
    <name evidence="3" type="ORF">EI427_18535</name>
</gene>
<dbReference type="SUPFAM" id="SSF53756">
    <property type="entry name" value="UDP-Glycosyltransferase/glycogen phosphorylase"/>
    <property type="match status" value="1"/>
</dbReference>
<dbReference type="RefSeq" id="WP_126617548.1">
    <property type="nucleotide sequence ID" value="NZ_CP034562.1"/>
</dbReference>
<organism evidence="3 4">
    <name type="scientific">Flammeovirga pectinis</name>
    <dbReference type="NCBI Taxonomy" id="2494373"/>
    <lineage>
        <taxon>Bacteria</taxon>
        <taxon>Pseudomonadati</taxon>
        <taxon>Bacteroidota</taxon>
        <taxon>Cytophagia</taxon>
        <taxon>Cytophagales</taxon>
        <taxon>Flammeovirgaceae</taxon>
        <taxon>Flammeovirga</taxon>
    </lineage>
</organism>
<dbReference type="OrthoDB" id="976295at2"/>
<dbReference type="GO" id="GO:0009244">
    <property type="term" value="P:lipopolysaccharide core region biosynthetic process"/>
    <property type="evidence" value="ECO:0007669"/>
    <property type="project" value="TreeGrafter"/>
</dbReference>
<protein>
    <submittedName>
        <fullName evidence="3">Lipopolysaccharide heptosyltransferase family protein</fullName>
    </submittedName>
</protein>
<dbReference type="InterPro" id="IPR051199">
    <property type="entry name" value="LPS_LOS_Heptosyltrfase"/>
</dbReference>
<proteinExistence type="predicted"/>
<keyword evidence="2 3" id="KW-0808">Transferase</keyword>
<dbReference type="KEGG" id="fll:EI427_18535"/>
<name>A0A3Q9FTL0_9BACT</name>
<dbReference type="EMBL" id="CP034562">
    <property type="protein sequence ID" value="AZQ64149.1"/>
    <property type="molecule type" value="Genomic_DNA"/>
</dbReference>
<dbReference type="Pfam" id="PF01075">
    <property type="entry name" value="Glyco_transf_9"/>
    <property type="match status" value="1"/>
</dbReference>
<dbReference type="GO" id="GO:0008713">
    <property type="term" value="F:ADP-heptose-lipopolysaccharide heptosyltransferase activity"/>
    <property type="evidence" value="ECO:0007669"/>
    <property type="project" value="TreeGrafter"/>
</dbReference>
<keyword evidence="4" id="KW-1185">Reference proteome</keyword>
<evidence type="ECO:0000256" key="2">
    <source>
        <dbReference type="ARBA" id="ARBA00022679"/>
    </source>
</evidence>
<evidence type="ECO:0000256" key="1">
    <source>
        <dbReference type="ARBA" id="ARBA00022676"/>
    </source>
</evidence>